<name>A0A6N7W3T5_9FIRM</name>
<evidence type="ECO:0000313" key="2">
    <source>
        <dbReference type="EMBL" id="MSS89911.1"/>
    </source>
</evidence>
<accession>A0A6N7W3T5</accession>
<dbReference type="RefSeq" id="WP_130850983.1">
    <property type="nucleotide sequence ID" value="NZ_VUMI01000029.1"/>
</dbReference>
<dbReference type="GeneID" id="86054731"/>
<dbReference type="AlphaFoldDB" id="A0A6N7W3T5"/>
<evidence type="ECO:0000259" key="1">
    <source>
        <dbReference type="Pfam" id="PF20097"/>
    </source>
</evidence>
<organism evidence="2 3">
    <name type="scientific">Eisenbergiella porci</name>
    <dbReference type="NCBI Taxonomy" id="2652274"/>
    <lineage>
        <taxon>Bacteria</taxon>
        <taxon>Bacillati</taxon>
        <taxon>Bacillota</taxon>
        <taxon>Clostridia</taxon>
        <taxon>Lachnospirales</taxon>
        <taxon>Lachnospiraceae</taxon>
        <taxon>Eisenbergiella</taxon>
    </lineage>
</organism>
<comment type="caution">
    <text evidence="2">The sequence shown here is derived from an EMBL/GenBank/DDBJ whole genome shotgun (WGS) entry which is preliminary data.</text>
</comment>
<dbReference type="Proteomes" id="UP000436047">
    <property type="component" value="Unassembled WGS sequence"/>
</dbReference>
<reference evidence="2 3" key="1">
    <citation type="submission" date="2019-08" db="EMBL/GenBank/DDBJ databases">
        <title>In-depth cultivation of the pig gut microbiome towards novel bacterial diversity and tailored functional studies.</title>
        <authorList>
            <person name="Wylensek D."/>
            <person name="Hitch T.C.A."/>
            <person name="Clavel T."/>
        </authorList>
    </citation>
    <scope>NUCLEOTIDE SEQUENCE [LARGE SCALE GENOMIC DNA]</scope>
    <source>
        <strain evidence="2 3">WCA-389-WT-23B</strain>
    </source>
</reference>
<evidence type="ECO:0000313" key="3">
    <source>
        <dbReference type="Proteomes" id="UP000436047"/>
    </source>
</evidence>
<sequence length="76" mass="8633">MKCLDCGMEMEQGTVVGIGQGGGHWYEFTSNEEKRKTGIKGFFTKKTVSVEATVLDYPAWHCPKCRKVLMWIDSKE</sequence>
<dbReference type="InterPro" id="IPR045504">
    <property type="entry name" value="DUF6487"/>
</dbReference>
<dbReference type="Pfam" id="PF20097">
    <property type="entry name" value="DUF6487"/>
    <property type="match status" value="1"/>
</dbReference>
<dbReference type="EMBL" id="VUMI01000029">
    <property type="protein sequence ID" value="MSS89911.1"/>
    <property type="molecule type" value="Genomic_DNA"/>
</dbReference>
<proteinExistence type="predicted"/>
<feature type="domain" description="DUF6487" evidence="1">
    <location>
        <begin position="3"/>
        <end position="73"/>
    </location>
</feature>
<protein>
    <recommendedName>
        <fullName evidence="1">DUF6487 domain-containing protein</fullName>
    </recommendedName>
</protein>
<gene>
    <name evidence="2" type="ORF">FYJ45_16960</name>
</gene>
<keyword evidence="3" id="KW-1185">Reference proteome</keyword>